<feature type="compositionally biased region" description="Low complexity" evidence="1">
    <location>
        <begin position="313"/>
        <end position="337"/>
    </location>
</feature>
<comment type="caution">
    <text evidence="2">The sequence shown here is derived from an EMBL/GenBank/DDBJ whole genome shotgun (WGS) entry which is preliminary data.</text>
</comment>
<evidence type="ECO:0000313" key="3">
    <source>
        <dbReference type="Proteomes" id="UP000824120"/>
    </source>
</evidence>
<dbReference type="Proteomes" id="UP000824120">
    <property type="component" value="Chromosome 12"/>
</dbReference>
<gene>
    <name evidence="2" type="ORF">H5410_060439</name>
</gene>
<dbReference type="OrthoDB" id="1743486at2759"/>
<evidence type="ECO:0000256" key="1">
    <source>
        <dbReference type="SAM" id="MobiDB-lite"/>
    </source>
</evidence>
<proteinExistence type="predicted"/>
<reference evidence="2 3" key="1">
    <citation type="submission" date="2020-09" db="EMBL/GenBank/DDBJ databases">
        <title>De no assembly of potato wild relative species, Solanum commersonii.</title>
        <authorList>
            <person name="Cho K."/>
        </authorList>
    </citation>
    <scope>NUCLEOTIDE SEQUENCE [LARGE SCALE GENOMIC DNA]</scope>
    <source>
        <strain evidence="2">LZ3.2</strain>
        <tissue evidence="2">Leaf</tissue>
    </source>
</reference>
<keyword evidence="3" id="KW-1185">Reference proteome</keyword>
<dbReference type="AlphaFoldDB" id="A0A9J5W5F6"/>
<dbReference type="PANTHER" id="PTHR48434:SF1">
    <property type="entry name" value="(RAPE) HYPOTHETICAL PROTEIN"/>
    <property type="match status" value="1"/>
</dbReference>
<dbReference type="EMBL" id="JACXVP010000012">
    <property type="protein sequence ID" value="KAG5570673.1"/>
    <property type="molecule type" value="Genomic_DNA"/>
</dbReference>
<accession>A0A9J5W5F6</accession>
<evidence type="ECO:0000313" key="2">
    <source>
        <dbReference type="EMBL" id="KAG5570673.1"/>
    </source>
</evidence>
<protein>
    <submittedName>
        <fullName evidence="2">Uncharacterized protein</fullName>
    </submittedName>
</protein>
<sequence>MNTGSVEFQHFSGYNTNENVYNFSKIIIKHIISIEDWGISSMKERQNSLNKVPTSFTYWDYINAFSKVLYYNNERHKHTWFIKVCVKIFADPIPNWFLNWWSYHGPTVKILPDPFLKLYKNWVKVSLDLNDLYHSDHICYMEQIEQIYFFIEFSTPWIHKWTPELGFTEEQISLVGLDFSKIQDYDTIPHKGIVADNSVKHIARRISIQDGNKEEMIKEYLEEFRKNLLLNITHYEKSYTSMRSETSDDIADDAQEVQPCELEKTMSEDMMSKAEDFLRELKKKDKILPSGIYSRCTNDDMENPWVTKGRGRGNNPRGRGRSSPSSSRSSYGSSSSNTPIIQNRGMSLYNLNSRVQEKPSSLIHLEDIPESGLLYAKLQEFLTQKQGDTFASIAKEEVDNIKTYEKVEKREMIFLLENSDIQRIKEPWKIFRRYFVNGIYFPGIEFQHFSGYNTSENVYNFSKMIIKHIIHIEDWGISSMTEV</sequence>
<feature type="region of interest" description="Disordered" evidence="1">
    <location>
        <begin position="299"/>
        <end position="343"/>
    </location>
</feature>
<name>A0A9J5W5F6_SOLCO</name>
<organism evidence="2 3">
    <name type="scientific">Solanum commersonii</name>
    <name type="common">Commerson's wild potato</name>
    <name type="synonym">Commerson's nightshade</name>
    <dbReference type="NCBI Taxonomy" id="4109"/>
    <lineage>
        <taxon>Eukaryota</taxon>
        <taxon>Viridiplantae</taxon>
        <taxon>Streptophyta</taxon>
        <taxon>Embryophyta</taxon>
        <taxon>Tracheophyta</taxon>
        <taxon>Spermatophyta</taxon>
        <taxon>Magnoliopsida</taxon>
        <taxon>eudicotyledons</taxon>
        <taxon>Gunneridae</taxon>
        <taxon>Pentapetalae</taxon>
        <taxon>asterids</taxon>
        <taxon>lamiids</taxon>
        <taxon>Solanales</taxon>
        <taxon>Solanaceae</taxon>
        <taxon>Solanoideae</taxon>
        <taxon>Solaneae</taxon>
        <taxon>Solanum</taxon>
    </lineage>
</organism>
<dbReference type="PANTHER" id="PTHR48434">
    <property type="entry name" value="(RAPE) HYPOTHETICAL PROTEIN"/>
    <property type="match status" value="1"/>
</dbReference>